<comment type="subcellular location">
    <subcellularLocation>
        <location evidence="9">Cytoplasm</location>
    </subcellularLocation>
</comment>
<reference evidence="13 14" key="1">
    <citation type="submission" date="2016-11" db="EMBL/GenBank/DDBJ databases">
        <authorList>
            <person name="Jaros S."/>
            <person name="Januszkiewicz K."/>
            <person name="Wedrychowicz H."/>
        </authorList>
    </citation>
    <scope>NUCLEOTIDE SEQUENCE [LARGE SCALE GENOMIC DNA]</scope>
    <source>
        <strain evidence="13 14">DSM 17459</strain>
    </source>
</reference>
<dbReference type="Pfam" id="PF03485">
    <property type="entry name" value="Arg_tRNA_synt_N"/>
    <property type="match status" value="1"/>
</dbReference>
<dbReference type="STRING" id="1122155.SAMN02745158_00009"/>
<evidence type="ECO:0000256" key="6">
    <source>
        <dbReference type="ARBA" id="ARBA00022917"/>
    </source>
</evidence>
<evidence type="ECO:0000256" key="7">
    <source>
        <dbReference type="ARBA" id="ARBA00023146"/>
    </source>
</evidence>
<evidence type="ECO:0000256" key="1">
    <source>
        <dbReference type="ARBA" id="ARBA00005594"/>
    </source>
</evidence>
<keyword evidence="14" id="KW-1185">Reference proteome</keyword>
<dbReference type="PANTHER" id="PTHR11956">
    <property type="entry name" value="ARGINYL-TRNA SYNTHETASE"/>
    <property type="match status" value="1"/>
</dbReference>
<dbReference type="Gene3D" id="3.30.1360.70">
    <property type="entry name" value="Arginyl tRNA synthetase N-terminal domain"/>
    <property type="match status" value="1"/>
</dbReference>
<evidence type="ECO:0000256" key="10">
    <source>
        <dbReference type="RuleBase" id="RU363038"/>
    </source>
</evidence>
<protein>
    <recommendedName>
        <fullName evidence="9">Arginine--tRNA ligase</fullName>
        <ecNumber evidence="9">6.1.1.19</ecNumber>
    </recommendedName>
    <alternativeName>
        <fullName evidence="9">Arginyl-tRNA synthetase</fullName>
        <shortName evidence="9">ArgRS</shortName>
    </alternativeName>
</protein>
<proteinExistence type="inferred from homology"/>
<evidence type="ECO:0000313" key="14">
    <source>
        <dbReference type="Proteomes" id="UP000184245"/>
    </source>
</evidence>
<evidence type="ECO:0000256" key="4">
    <source>
        <dbReference type="ARBA" id="ARBA00022741"/>
    </source>
</evidence>
<evidence type="ECO:0000256" key="3">
    <source>
        <dbReference type="ARBA" id="ARBA00022598"/>
    </source>
</evidence>
<dbReference type="GO" id="GO:0004814">
    <property type="term" value="F:arginine-tRNA ligase activity"/>
    <property type="evidence" value="ECO:0007669"/>
    <property type="project" value="UniProtKB-UniRule"/>
</dbReference>
<evidence type="ECO:0000256" key="9">
    <source>
        <dbReference type="HAMAP-Rule" id="MF_00123"/>
    </source>
</evidence>
<dbReference type="Pfam" id="PF05746">
    <property type="entry name" value="DALR_1"/>
    <property type="match status" value="1"/>
</dbReference>
<dbReference type="InterPro" id="IPR001412">
    <property type="entry name" value="aa-tRNA-synth_I_CS"/>
</dbReference>
<evidence type="ECO:0000313" key="13">
    <source>
        <dbReference type="EMBL" id="SHE29210.1"/>
    </source>
</evidence>
<keyword evidence="2 9" id="KW-0963">Cytoplasm</keyword>
<keyword evidence="5 9" id="KW-0067">ATP-binding</keyword>
<dbReference type="SUPFAM" id="SSF52374">
    <property type="entry name" value="Nucleotidylyl transferase"/>
    <property type="match status" value="1"/>
</dbReference>
<gene>
    <name evidence="9" type="primary">argS</name>
    <name evidence="13" type="ORF">SAMN02745158_00009</name>
</gene>
<feature type="short sequence motif" description="'HIGH' region" evidence="9">
    <location>
        <begin position="123"/>
        <end position="133"/>
    </location>
</feature>
<dbReference type="InterPro" id="IPR036695">
    <property type="entry name" value="Arg-tRNA-synth_N_sf"/>
</dbReference>
<keyword evidence="6 9" id="KW-0648">Protein biosynthesis</keyword>
<name>A0A1M4SAJ0_9CLOT</name>
<dbReference type="PANTHER" id="PTHR11956:SF5">
    <property type="entry name" value="ARGININE--TRNA LIGASE, CYTOPLASMIC"/>
    <property type="match status" value="1"/>
</dbReference>
<feature type="domain" description="Arginyl tRNA synthetase N-terminal" evidence="12">
    <location>
        <begin position="2"/>
        <end position="87"/>
    </location>
</feature>
<dbReference type="InterPro" id="IPR014729">
    <property type="entry name" value="Rossmann-like_a/b/a_fold"/>
</dbReference>
<dbReference type="GO" id="GO:0006420">
    <property type="term" value="P:arginyl-tRNA aminoacylation"/>
    <property type="evidence" value="ECO:0007669"/>
    <property type="project" value="UniProtKB-UniRule"/>
</dbReference>
<dbReference type="Gene3D" id="1.10.730.10">
    <property type="entry name" value="Isoleucyl-tRNA Synthetase, Domain 1"/>
    <property type="match status" value="1"/>
</dbReference>
<dbReference type="InterPro" id="IPR005148">
    <property type="entry name" value="Arg-tRNA-synth_N"/>
</dbReference>
<comment type="similarity">
    <text evidence="1 9 10">Belongs to the class-I aminoacyl-tRNA synthetase family.</text>
</comment>
<dbReference type="PRINTS" id="PR01038">
    <property type="entry name" value="TRNASYNTHARG"/>
</dbReference>
<evidence type="ECO:0000256" key="2">
    <source>
        <dbReference type="ARBA" id="ARBA00022490"/>
    </source>
</evidence>
<dbReference type="AlphaFoldDB" id="A0A1M4SAJ0"/>
<dbReference type="NCBIfam" id="TIGR00456">
    <property type="entry name" value="argS"/>
    <property type="match status" value="1"/>
</dbReference>
<dbReference type="SUPFAM" id="SSF47323">
    <property type="entry name" value="Anticodon-binding domain of a subclass of class I aminoacyl-tRNA synthetases"/>
    <property type="match status" value="1"/>
</dbReference>
<evidence type="ECO:0000259" key="12">
    <source>
        <dbReference type="SMART" id="SM01016"/>
    </source>
</evidence>
<dbReference type="InterPro" id="IPR009080">
    <property type="entry name" value="tRNAsynth_Ia_anticodon-bd"/>
</dbReference>
<dbReference type="SMART" id="SM01016">
    <property type="entry name" value="Arg_tRNA_synt_N"/>
    <property type="match status" value="1"/>
</dbReference>
<dbReference type="CDD" id="cd07956">
    <property type="entry name" value="Anticodon_Ia_Arg"/>
    <property type="match status" value="1"/>
</dbReference>
<evidence type="ECO:0000256" key="5">
    <source>
        <dbReference type="ARBA" id="ARBA00022840"/>
    </source>
</evidence>
<dbReference type="InterPro" id="IPR008909">
    <property type="entry name" value="DALR_anticod-bd"/>
</dbReference>
<organism evidence="13 14">
    <name type="scientific">Lactonifactor longoviformis DSM 17459</name>
    <dbReference type="NCBI Taxonomy" id="1122155"/>
    <lineage>
        <taxon>Bacteria</taxon>
        <taxon>Bacillati</taxon>
        <taxon>Bacillota</taxon>
        <taxon>Clostridia</taxon>
        <taxon>Eubacteriales</taxon>
        <taxon>Clostridiaceae</taxon>
        <taxon>Lactonifactor</taxon>
    </lineage>
</organism>
<keyword evidence="3 9" id="KW-0436">Ligase</keyword>
<dbReference type="EMBL" id="FQVI01000001">
    <property type="protein sequence ID" value="SHE29210.1"/>
    <property type="molecule type" value="Genomic_DNA"/>
</dbReference>
<dbReference type="SMART" id="SM00836">
    <property type="entry name" value="DALR_1"/>
    <property type="match status" value="1"/>
</dbReference>
<keyword evidence="7 9" id="KW-0030">Aminoacyl-tRNA synthetase</keyword>
<sequence length="588" mass="66827">MKKILELIEKELRQAFKAADYDETYARVTISNRPDLCEYQCNGAMAAAKQYKKAPIKIAGDVVEQLGESRVLKQAEAVPPGFINLKVSGEFLSEYLNEMLRDDHLSVEQTENPKTVMIDYGGPNVAKPLHVGHLRSAIIGESLKRMGRFLGHKMIGDVHLGDWGLQMGLIITELKKRKPELVYFQPDYTGEYPAEPPFTISELEEIYPAASAYSKEHPEYKEEAMEATHQLQNGNLGYKALWNHILNVSVSDLKKNYEKLNVTFDLWKKESDAQPYIPEMVAYMKEKGYAHLDQGALVVDVKEASDTKEIPPCMILKSDGASLYNTTDLATIVERMKLFCPDEIIYVVDKRQELYFTQVFRCARKTKLVKEETGLSFLGFGTMNGRDGKPFKTREGGVMRLETLIREINEEMYKKIVDNRSVKEEDARGTAQIVGLSAIKYGDLSNQASKDYIFDVERFTSFEGNTGPYILYTIVRIKSILGRYQEEGGDWKQGCIKAPANDCEKDLMLTISRFNSVVENAYEEKAPHKICSFIYDLANAFNRFYHETKILGEEDTGKKASWIRLLVLTRDVLETGIELLGFSAPERM</sequence>
<dbReference type="RefSeq" id="WP_072848066.1">
    <property type="nucleotide sequence ID" value="NZ_FQVI01000001.1"/>
</dbReference>
<evidence type="ECO:0000259" key="11">
    <source>
        <dbReference type="SMART" id="SM00836"/>
    </source>
</evidence>
<dbReference type="GO" id="GO:0005737">
    <property type="term" value="C:cytoplasm"/>
    <property type="evidence" value="ECO:0007669"/>
    <property type="project" value="UniProtKB-SubCell"/>
</dbReference>
<dbReference type="HAMAP" id="MF_00123">
    <property type="entry name" value="Arg_tRNA_synth"/>
    <property type="match status" value="1"/>
</dbReference>
<comment type="subunit">
    <text evidence="9">Monomer.</text>
</comment>
<dbReference type="OrthoDB" id="9805987at2"/>
<dbReference type="Proteomes" id="UP000184245">
    <property type="component" value="Unassembled WGS sequence"/>
</dbReference>
<dbReference type="InterPro" id="IPR035684">
    <property type="entry name" value="ArgRS_core"/>
</dbReference>
<dbReference type="PROSITE" id="PS00178">
    <property type="entry name" value="AA_TRNA_LIGASE_I"/>
    <property type="match status" value="1"/>
</dbReference>
<keyword evidence="4 9" id="KW-0547">Nucleotide-binding</keyword>
<comment type="catalytic activity">
    <reaction evidence="8 9">
        <text>tRNA(Arg) + L-arginine + ATP = L-arginyl-tRNA(Arg) + AMP + diphosphate</text>
        <dbReference type="Rhea" id="RHEA:20301"/>
        <dbReference type="Rhea" id="RHEA-COMP:9658"/>
        <dbReference type="Rhea" id="RHEA-COMP:9673"/>
        <dbReference type="ChEBI" id="CHEBI:30616"/>
        <dbReference type="ChEBI" id="CHEBI:32682"/>
        <dbReference type="ChEBI" id="CHEBI:33019"/>
        <dbReference type="ChEBI" id="CHEBI:78442"/>
        <dbReference type="ChEBI" id="CHEBI:78513"/>
        <dbReference type="ChEBI" id="CHEBI:456215"/>
        <dbReference type="EC" id="6.1.1.19"/>
    </reaction>
</comment>
<evidence type="ECO:0000256" key="8">
    <source>
        <dbReference type="ARBA" id="ARBA00049339"/>
    </source>
</evidence>
<dbReference type="EC" id="6.1.1.19" evidence="9"/>
<feature type="domain" description="DALR anticodon binding" evidence="11">
    <location>
        <begin position="470"/>
        <end position="588"/>
    </location>
</feature>
<dbReference type="GO" id="GO:0005524">
    <property type="term" value="F:ATP binding"/>
    <property type="evidence" value="ECO:0007669"/>
    <property type="project" value="UniProtKB-UniRule"/>
</dbReference>
<dbReference type="Gene3D" id="3.40.50.620">
    <property type="entry name" value="HUPs"/>
    <property type="match status" value="1"/>
</dbReference>
<dbReference type="Pfam" id="PF00750">
    <property type="entry name" value="tRNA-synt_1d"/>
    <property type="match status" value="1"/>
</dbReference>
<accession>A0A1M4SAJ0</accession>
<dbReference type="SUPFAM" id="SSF55190">
    <property type="entry name" value="Arginyl-tRNA synthetase (ArgRS), N-terminal 'additional' domain"/>
    <property type="match status" value="1"/>
</dbReference>
<dbReference type="InterPro" id="IPR001278">
    <property type="entry name" value="Arg-tRNA-ligase"/>
</dbReference>